<proteinExistence type="predicted"/>
<dbReference type="PANTHER" id="PTHR48081:SF8">
    <property type="entry name" value="ALPHA_BETA HYDROLASE FOLD-3 DOMAIN-CONTAINING PROTEIN-RELATED"/>
    <property type="match status" value="1"/>
</dbReference>
<dbReference type="RefSeq" id="XP_069227896.1">
    <property type="nucleotide sequence ID" value="XM_069375199.1"/>
</dbReference>
<dbReference type="SUPFAM" id="SSF53474">
    <property type="entry name" value="alpha/beta-Hydrolases"/>
    <property type="match status" value="1"/>
</dbReference>
<dbReference type="InterPro" id="IPR013094">
    <property type="entry name" value="AB_hydrolase_3"/>
</dbReference>
<sequence length="328" mass="35430">MDKVHGLKPDREFATIVAGLGERGAILPGLPVGDVVGRRERYDLRSQKSLSMTPPTADVVQCSHKIRSKDGTFIALEEFRPKGAPAKASPAIYHVHGGGMILGSVASFTPAILARARSYKLPIFSIEYRLAPENPHPVPVNDCYAGLEWLYENASGLGVDCTRIIVLGESAGGGLAAGITLMARDKGLSPPVAYQMLIYPMLDDRNLQPQPSIEAHTKWRSDDNKTGWGALLGEAAGQDCEVAGHQYAAPARAQDLSGLPPTYIDVGHLDFFAHEDVEYAARLLAAGVPVELHVYPGLPHDFEAIGSGARIVERTLENRLRVVEELKL</sequence>
<evidence type="ECO:0000256" key="1">
    <source>
        <dbReference type="ARBA" id="ARBA00022801"/>
    </source>
</evidence>
<name>A0AB34KJ41_9PEZI</name>
<evidence type="ECO:0000313" key="3">
    <source>
        <dbReference type="EMBL" id="KAL1584790.1"/>
    </source>
</evidence>
<dbReference type="InterPro" id="IPR029058">
    <property type="entry name" value="AB_hydrolase_fold"/>
</dbReference>
<dbReference type="AlphaFoldDB" id="A0AB34KJ41"/>
<organism evidence="3 4">
    <name type="scientific">Cladosporium halotolerans</name>
    <dbReference type="NCBI Taxonomy" id="1052096"/>
    <lineage>
        <taxon>Eukaryota</taxon>
        <taxon>Fungi</taxon>
        <taxon>Dikarya</taxon>
        <taxon>Ascomycota</taxon>
        <taxon>Pezizomycotina</taxon>
        <taxon>Dothideomycetes</taxon>
        <taxon>Dothideomycetidae</taxon>
        <taxon>Cladosporiales</taxon>
        <taxon>Cladosporiaceae</taxon>
        <taxon>Cladosporium</taxon>
    </lineage>
</organism>
<dbReference type="Proteomes" id="UP000803884">
    <property type="component" value="Unassembled WGS sequence"/>
</dbReference>
<comment type="caution">
    <text evidence="3">The sequence shown here is derived from an EMBL/GenBank/DDBJ whole genome shotgun (WGS) entry which is preliminary data.</text>
</comment>
<dbReference type="GeneID" id="96008037"/>
<dbReference type="PANTHER" id="PTHR48081">
    <property type="entry name" value="AB HYDROLASE SUPERFAMILY PROTEIN C4A8.06C"/>
    <property type="match status" value="1"/>
</dbReference>
<dbReference type="InterPro" id="IPR050300">
    <property type="entry name" value="GDXG_lipolytic_enzyme"/>
</dbReference>
<gene>
    <name evidence="3" type="ORF">WHR41_06594</name>
</gene>
<reference evidence="3 4" key="1">
    <citation type="journal article" date="2020" name="Microbiol. Resour. Announc.">
        <title>Draft Genome Sequence of a Cladosporium Species Isolated from the Mesophotic Ascidian Didemnum maculosum.</title>
        <authorList>
            <person name="Gioti A."/>
            <person name="Siaperas R."/>
            <person name="Nikolaivits E."/>
            <person name="Le Goff G."/>
            <person name="Ouazzani J."/>
            <person name="Kotoulas G."/>
            <person name="Topakas E."/>
        </authorList>
    </citation>
    <scope>NUCLEOTIDE SEQUENCE [LARGE SCALE GENOMIC DNA]</scope>
    <source>
        <strain evidence="3 4">TM138-S3</strain>
    </source>
</reference>
<dbReference type="EMBL" id="JAAQHG020000023">
    <property type="protein sequence ID" value="KAL1584790.1"/>
    <property type="molecule type" value="Genomic_DNA"/>
</dbReference>
<feature type="domain" description="Alpha/beta hydrolase fold-3" evidence="2">
    <location>
        <begin position="93"/>
        <end position="302"/>
    </location>
</feature>
<protein>
    <recommendedName>
        <fullName evidence="2">Alpha/beta hydrolase fold-3 domain-containing protein</fullName>
    </recommendedName>
</protein>
<dbReference type="Pfam" id="PF07859">
    <property type="entry name" value="Abhydrolase_3"/>
    <property type="match status" value="1"/>
</dbReference>
<keyword evidence="4" id="KW-1185">Reference proteome</keyword>
<dbReference type="GO" id="GO:0016787">
    <property type="term" value="F:hydrolase activity"/>
    <property type="evidence" value="ECO:0007669"/>
    <property type="project" value="UniProtKB-KW"/>
</dbReference>
<keyword evidence="1" id="KW-0378">Hydrolase</keyword>
<evidence type="ECO:0000313" key="4">
    <source>
        <dbReference type="Proteomes" id="UP000803884"/>
    </source>
</evidence>
<accession>A0AB34KJ41</accession>
<dbReference type="Gene3D" id="3.40.50.1820">
    <property type="entry name" value="alpha/beta hydrolase"/>
    <property type="match status" value="1"/>
</dbReference>
<evidence type="ECO:0000259" key="2">
    <source>
        <dbReference type="Pfam" id="PF07859"/>
    </source>
</evidence>